<proteinExistence type="predicted"/>
<dbReference type="PANTHER" id="PTHR43666:SF1">
    <property type="entry name" value="CONSERVED PROTEIN"/>
    <property type="match status" value="1"/>
</dbReference>
<dbReference type="PATRIC" id="fig|1006006.8.peg.1682"/>
<sequence>MEQSRLKPYAIQEISSQTLIIKVVESKIETIQRLHDRSYNVLLRKGNKFIISRVTSLDEVNTFNLIDELPESRIVPTLAERSGDYEFSKVDNGIVKLIEDSSILLPIIHSRYPLYGTVTATLITKTLETTYGFKGKEKRTWFQGYFRAKNGNYSGQWAFASSVYDERKVRQAIERAEDYASITGNAEINDGNYDVVLSPLVMANLMASVAYSASGYSILTGNSFLSSKKVGEDVGSEKFSLIDNPKNDELNSWEFDDEAVPTRRTVVIDKGKYVSPILNIEVGRALNMETTGNAGWVYPRPWTLEVPQGETSESSLLDGNVILFNNNWYTRFQNRAEGQFSTVGRDAVTLIKNGKPVGVVGRVRIADKLGNIISNVQALSKERYSIAWWDAPLPGIYPFALVSNVRVSKA</sequence>
<name>F4G018_METCR</name>
<dbReference type="SUPFAM" id="SSF111283">
    <property type="entry name" value="Putative modulator of DNA gyrase, PmbA/TldD"/>
    <property type="match status" value="1"/>
</dbReference>
<dbReference type="KEGG" id="mcn:Mcup_1677"/>
<dbReference type="GeneID" id="10493866"/>
<dbReference type="InterPro" id="IPR045569">
    <property type="entry name" value="Metalloprtase-TldD/E_C"/>
</dbReference>
<dbReference type="AlphaFoldDB" id="F4G018"/>
<dbReference type="eggNOG" id="arCOG00322">
    <property type="taxonomic scope" value="Archaea"/>
</dbReference>
<gene>
    <name evidence="2" type="ordered locus">Mcup_1677</name>
</gene>
<evidence type="ECO:0000313" key="3">
    <source>
        <dbReference type="Proteomes" id="UP000007812"/>
    </source>
</evidence>
<dbReference type="Pfam" id="PF19289">
    <property type="entry name" value="PmbA_TldD_3rd"/>
    <property type="match status" value="1"/>
</dbReference>
<dbReference type="PANTHER" id="PTHR43666">
    <property type="entry name" value="TLDD PROTEIN"/>
    <property type="match status" value="1"/>
</dbReference>
<evidence type="ECO:0000259" key="1">
    <source>
        <dbReference type="Pfam" id="PF19289"/>
    </source>
</evidence>
<dbReference type="STRING" id="1006006.Mcup_1677"/>
<dbReference type="GO" id="GO:0008237">
    <property type="term" value="F:metallopeptidase activity"/>
    <property type="evidence" value="ECO:0007669"/>
    <property type="project" value="InterPro"/>
</dbReference>
<reference evidence="2 3" key="1">
    <citation type="journal article" date="2011" name="J. Bacteriol.">
        <title>Complete genome sequence of Metallosphaera cuprina, a metal sulfide-oxidizing archaeon from a hot spring.</title>
        <authorList>
            <person name="Liu L.J."/>
            <person name="You X.Y."/>
            <person name="Zheng H."/>
            <person name="Wang S."/>
            <person name="Jiang C.Y."/>
            <person name="Liu S.J."/>
        </authorList>
    </citation>
    <scope>NUCLEOTIDE SEQUENCE [LARGE SCALE GENOMIC DNA]</scope>
    <source>
        <strain evidence="2 3">Ar-4</strain>
    </source>
</reference>
<organism evidence="2 3">
    <name type="scientific">Metallosphaera cuprina (strain Ar-4)</name>
    <dbReference type="NCBI Taxonomy" id="1006006"/>
    <lineage>
        <taxon>Archaea</taxon>
        <taxon>Thermoproteota</taxon>
        <taxon>Thermoprotei</taxon>
        <taxon>Sulfolobales</taxon>
        <taxon>Sulfolobaceae</taxon>
        <taxon>Metallosphaera</taxon>
    </lineage>
</organism>
<protein>
    <submittedName>
        <fullName evidence="2">Peptidase U62, modulator of DNA gyrase</fullName>
    </submittedName>
</protein>
<dbReference type="RefSeq" id="WP_013738278.1">
    <property type="nucleotide sequence ID" value="NC_015435.1"/>
</dbReference>
<dbReference type="HOGENOM" id="CLU_026425_4_1_2"/>
<keyword evidence="3" id="KW-1185">Reference proteome</keyword>
<dbReference type="GO" id="GO:0006508">
    <property type="term" value="P:proteolysis"/>
    <property type="evidence" value="ECO:0007669"/>
    <property type="project" value="InterPro"/>
</dbReference>
<accession>F4G018</accession>
<evidence type="ECO:0000313" key="2">
    <source>
        <dbReference type="EMBL" id="AEB95780.1"/>
    </source>
</evidence>
<dbReference type="OrthoDB" id="84520at2157"/>
<dbReference type="EMBL" id="CP002656">
    <property type="protein sequence ID" value="AEB95780.1"/>
    <property type="molecule type" value="Genomic_DNA"/>
</dbReference>
<dbReference type="InterPro" id="IPR036059">
    <property type="entry name" value="TldD/PmbA_sf"/>
</dbReference>
<dbReference type="Proteomes" id="UP000007812">
    <property type="component" value="Chromosome"/>
</dbReference>
<feature type="domain" description="Metalloprotease TldD/E C-terminal" evidence="1">
    <location>
        <begin position="191"/>
        <end position="408"/>
    </location>
</feature>